<keyword evidence="2" id="KW-1185">Reference proteome</keyword>
<proteinExistence type="predicted"/>
<dbReference type="Proteomes" id="UP000314294">
    <property type="component" value="Unassembled WGS sequence"/>
</dbReference>
<organism evidence="1 2">
    <name type="scientific">Liparis tanakae</name>
    <name type="common">Tanaka's snailfish</name>
    <dbReference type="NCBI Taxonomy" id="230148"/>
    <lineage>
        <taxon>Eukaryota</taxon>
        <taxon>Metazoa</taxon>
        <taxon>Chordata</taxon>
        <taxon>Craniata</taxon>
        <taxon>Vertebrata</taxon>
        <taxon>Euteleostomi</taxon>
        <taxon>Actinopterygii</taxon>
        <taxon>Neopterygii</taxon>
        <taxon>Teleostei</taxon>
        <taxon>Neoteleostei</taxon>
        <taxon>Acanthomorphata</taxon>
        <taxon>Eupercaria</taxon>
        <taxon>Perciformes</taxon>
        <taxon>Cottioidei</taxon>
        <taxon>Cottales</taxon>
        <taxon>Liparidae</taxon>
        <taxon>Liparis</taxon>
    </lineage>
</organism>
<name>A0A4Z2HSI2_9TELE</name>
<comment type="caution">
    <text evidence="1">The sequence shown here is derived from an EMBL/GenBank/DDBJ whole genome shotgun (WGS) entry which is preliminary data.</text>
</comment>
<gene>
    <name evidence="1" type="ORF">EYF80_021756</name>
</gene>
<protein>
    <submittedName>
        <fullName evidence="1">Uncharacterized protein</fullName>
    </submittedName>
</protein>
<evidence type="ECO:0000313" key="2">
    <source>
        <dbReference type="Proteomes" id="UP000314294"/>
    </source>
</evidence>
<dbReference type="EMBL" id="SRLO01000196">
    <property type="protein sequence ID" value="TNN67964.1"/>
    <property type="molecule type" value="Genomic_DNA"/>
</dbReference>
<dbReference type="AlphaFoldDB" id="A0A4Z2HSI2"/>
<reference evidence="1 2" key="1">
    <citation type="submission" date="2019-03" db="EMBL/GenBank/DDBJ databases">
        <title>First draft genome of Liparis tanakae, snailfish: a comprehensive survey of snailfish specific genes.</title>
        <authorList>
            <person name="Kim W."/>
            <person name="Song I."/>
            <person name="Jeong J.-H."/>
            <person name="Kim D."/>
            <person name="Kim S."/>
            <person name="Ryu S."/>
            <person name="Song J.Y."/>
            <person name="Lee S.K."/>
        </authorList>
    </citation>
    <scope>NUCLEOTIDE SEQUENCE [LARGE SCALE GENOMIC DNA]</scope>
    <source>
        <tissue evidence="1">Muscle</tissue>
    </source>
</reference>
<sequence length="159" mass="17094">MPESQTESLLTESATVQIDRLTNSAAPGATSFASRQNCCGGFLWLSEKTANVFDMTLTNVQVNGVGRLEADGGVCFTSVDQSRQTDSRLETLLRSTLSVPPPILSSGPSVPHCPDCGHTLSTRAGSGSSWLRATAPGVHAQLWCRHAAMWDERQKNMPF</sequence>
<accession>A0A4Z2HSI2</accession>
<evidence type="ECO:0000313" key="1">
    <source>
        <dbReference type="EMBL" id="TNN67964.1"/>
    </source>
</evidence>